<feature type="compositionally biased region" description="Basic residues" evidence="9">
    <location>
        <begin position="92"/>
        <end position="103"/>
    </location>
</feature>
<dbReference type="EC" id="2.3.1.97" evidence="3 7"/>
<evidence type="ECO:0000256" key="4">
    <source>
        <dbReference type="ARBA" id="ARBA00022240"/>
    </source>
</evidence>
<dbReference type="PROSITE" id="PS00976">
    <property type="entry name" value="NMT_2"/>
    <property type="match status" value="1"/>
</dbReference>
<feature type="region of interest" description="Disordered" evidence="9">
    <location>
        <begin position="197"/>
        <end position="227"/>
    </location>
</feature>
<feature type="compositionally biased region" description="Gly residues" evidence="9">
    <location>
        <begin position="71"/>
        <end position="88"/>
    </location>
</feature>
<dbReference type="PANTHER" id="PTHR11377:SF5">
    <property type="entry name" value="GLYCYLPEPTIDE N-TETRADECANOYLTRANSFERASE"/>
    <property type="match status" value="1"/>
</dbReference>
<dbReference type="AlphaFoldDB" id="A0A427YI34"/>
<dbReference type="Gene3D" id="3.40.630.30">
    <property type="match status" value="2"/>
</dbReference>
<feature type="compositionally biased region" description="Acidic residues" evidence="9">
    <location>
        <begin position="48"/>
        <end position="67"/>
    </location>
</feature>
<protein>
    <recommendedName>
        <fullName evidence="4 7">Glycylpeptide N-tetradecanoyltransferase</fullName>
        <ecNumber evidence="3 7">2.3.1.97</ecNumber>
    </recommendedName>
</protein>
<feature type="domain" description="Glycylpeptide N-tetradecanoyltransferase N-terminal" evidence="10">
    <location>
        <begin position="214"/>
        <end position="372"/>
    </location>
</feature>
<sequence length="658" mass="71935">MPVPPDESVPADAPSSSSHSGAAAAIDDRAAAQEVLEKFKQLGREAQEEGEGEGEGDGSDEEDDDEEGAHGEGGATGAGGAEGGAGGDESGKKKKKKKKKGKASKAVAKLKSLTTGAAPQELVDQIRENMEPAEQNAATDEEIRKALKAVDLMKILDGQVALGGKSGTKALGEHKVNLAFALTAAIHARDFWKTQPVPQLPTPDSAPNAVEEGPIDPVKTPSEVKQDPGALPSGFVWSQIDIMNDEQCDEVHTLLSENYVEDDEAMFRFRYSKEFLLWALTAPGYLPQWHIGVRVAKTGKLVAFISGIKVDIRVRAKTFESAEINFLCVHKKLRSKRLAPVLIKEVTRQCNLANVWQAIYTAGVVLPTPFGTSRYFHRNLNPPKLVDIGFAHLPRTSTISRMVRQYAVPQHPRIPGFREMVKADVPQVGELLRKYLARFEVVQVFAKDEEVEHWFLSGQGREEGGKRVEQVVWAYVVELSPIRKSCQRLRPSIFDSSLSYLSAQIETGRPLTLVPAQDPTTHLITDFISFYSLPSSIMKHKKHDVLNAAYLFYYASDAIFQPGGSSDEAAHEAKSKSRLGERLNALVGDMMVVAKNAGFDVLNALTLLDNNMFLNEQKFGPGDGFLNYYLYNWSCAPIDGGAKGTTNRESSGIGMVML</sequence>
<evidence type="ECO:0000256" key="3">
    <source>
        <dbReference type="ARBA" id="ARBA00012923"/>
    </source>
</evidence>
<evidence type="ECO:0000313" key="13">
    <source>
        <dbReference type="Proteomes" id="UP000279259"/>
    </source>
</evidence>
<dbReference type="InterPro" id="IPR000903">
    <property type="entry name" value="NMT"/>
</dbReference>
<evidence type="ECO:0000259" key="11">
    <source>
        <dbReference type="Pfam" id="PF02799"/>
    </source>
</evidence>
<feature type="region of interest" description="Disordered" evidence="9">
    <location>
        <begin position="1"/>
        <end position="112"/>
    </location>
</feature>
<dbReference type="InterPro" id="IPR022676">
    <property type="entry name" value="NMT_N"/>
</dbReference>
<keyword evidence="6 7" id="KW-0012">Acyltransferase</keyword>
<organism evidence="12 13">
    <name type="scientific">Saitozyma podzolica</name>
    <dbReference type="NCBI Taxonomy" id="1890683"/>
    <lineage>
        <taxon>Eukaryota</taxon>
        <taxon>Fungi</taxon>
        <taxon>Dikarya</taxon>
        <taxon>Basidiomycota</taxon>
        <taxon>Agaricomycotina</taxon>
        <taxon>Tremellomycetes</taxon>
        <taxon>Tremellales</taxon>
        <taxon>Trimorphomycetaceae</taxon>
        <taxon>Saitozyma</taxon>
    </lineage>
</organism>
<evidence type="ECO:0000256" key="1">
    <source>
        <dbReference type="ARBA" id="ARBA00009469"/>
    </source>
</evidence>
<dbReference type="InterPro" id="IPR022678">
    <property type="entry name" value="NMT_CS"/>
</dbReference>
<feature type="compositionally biased region" description="Basic and acidic residues" evidence="9">
    <location>
        <begin position="26"/>
        <end position="47"/>
    </location>
</feature>
<gene>
    <name evidence="12" type="primary">NMT1</name>
    <name evidence="12" type="ORF">EHS25_009917</name>
</gene>
<accession>A0A427YI34</accession>
<dbReference type="Proteomes" id="UP000279259">
    <property type="component" value="Unassembled WGS sequence"/>
</dbReference>
<feature type="compositionally biased region" description="Low complexity" evidence="9">
    <location>
        <begin position="8"/>
        <end position="25"/>
    </location>
</feature>
<feature type="domain" description="Glycylpeptide N-tetradecanoyltransferase C-terminal" evidence="11">
    <location>
        <begin position="518"/>
        <end position="656"/>
    </location>
</feature>
<dbReference type="GO" id="GO:0004379">
    <property type="term" value="F:glycylpeptide N-tetradecanoyltransferase activity"/>
    <property type="evidence" value="ECO:0007669"/>
    <property type="project" value="UniProtKB-EC"/>
</dbReference>
<dbReference type="Pfam" id="PF02799">
    <property type="entry name" value="NMT_C"/>
    <property type="match status" value="2"/>
</dbReference>
<evidence type="ECO:0000256" key="8">
    <source>
        <dbReference type="RuleBase" id="RU004178"/>
    </source>
</evidence>
<dbReference type="OrthoDB" id="60315at2759"/>
<evidence type="ECO:0000256" key="6">
    <source>
        <dbReference type="ARBA" id="ARBA00023315"/>
    </source>
</evidence>
<dbReference type="SUPFAM" id="SSF55729">
    <property type="entry name" value="Acyl-CoA N-acyltransferases (Nat)"/>
    <property type="match status" value="2"/>
</dbReference>
<comment type="subunit">
    <text evidence="2">Monomer.</text>
</comment>
<dbReference type="FunFam" id="3.40.630.30:FF:000042">
    <property type="entry name" value="Glycylpeptide N-tetradecanoyltransferase"/>
    <property type="match status" value="1"/>
</dbReference>
<evidence type="ECO:0000256" key="2">
    <source>
        <dbReference type="ARBA" id="ARBA00011245"/>
    </source>
</evidence>
<comment type="function">
    <text evidence="7">Adds a myristoyl group to the N-terminal glycine residue of certain cellular proteins.</text>
</comment>
<dbReference type="Pfam" id="PF01233">
    <property type="entry name" value="NMT"/>
    <property type="match status" value="1"/>
</dbReference>
<evidence type="ECO:0000256" key="9">
    <source>
        <dbReference type="SAM" id="MobiDB-lite"/>
    </source>
</evidence>
<dbReference type="InterPro" id="IPR022677">
    <property type="entry name" value="NMT_C"/>
</dbReference>
<name>A0A427YI34_9TREE</name>
<comment type="similarity">
    <text evidence="1 8">Belongs to the NMT family.</text>
</comment>
<dbReference type="STRING" id="1890683.A0A427YI34"/>
<evidence type="ECO:0000256" key="5">
    <source>
        <dbReference type="ARBA" id="ARBA00022679"/>
    </source>
</evidence>
<evidence type="ECO:0000313" key="12">
    <source>
        <dbReference type="EMBL" id="RSH90742.1"/>
    </source>
</evidence>
<evidence type="ECO:0000256" key="7">
    <source>
        <dbReference type="RuleBase" id="RU000586"/>
    </source>
</evidence>
<dbReference type="EMBL" id="RSCD01000009">
    <property type="protein sequence ID" value="RSH90742.1"/>
    <property type="molecule type" value="Genomic_DNA"/>
</dbReference>
<keyword evidence="13" id="KW-1185">Reference proteome</keyword>
<dbReference type="PROSITE" id="PS00975">
    <property type="entry name" value="NMT_1"/>
    <property type="match status" value="1"/>
</dbReference>
<dbReference type="InterPro" id="IPR016181">
    <property type="entry name" value="Acyl_CoA_acyltransferase"/>
</dbReference>
<reference evidence="12 13" key="1">
    <citation type="submission" date="2018-11" db="EMBL/GenBank/DDBJ databases">
        <title>Genome sequence of Saitozyma podzolica DSM 27192.</title>
        <authorList>
            <person name="Aliyu H."/>
            <person name="Gorte O."/>
            <person name="Ochsenreither K."/>
        </authorList>
    </citation>
    <scope>NUCLEOTIDE SEQUENCE [LARGE SCALE GENOMIC DNA]</scope>
    <source>
        <strain evidence="12 13">DSM 27192</strain>
    </source>
</reference>
<keyword evidence="5 7" id="KW-0808">Transferase</keyword>
<dbReference type="GO" id="GO:0005737">
    <property type="term" value="C:cytoplasm"/>
    <property type="evidence" value="ECO:0007669"/>
    <property type="project" value="TreeGrafter"/>
</dbReference>
<comment type="catalytic activity">
    <reaction evidence="7">
        <text>N-terminal glycyl-[protein] + tetradecanoyl-CoA = N-tetradecanoylglycyl-[protein] + CoA + H(+)</text>
        <dbReference type="Rhea" id="RHEA:15521"/>
        <dbReference type="Rhea" id="RHEA-COMP:12666"/>
        <dbReference type="Rhea" id="RHEA-COMP:12667"/>
        <dbReference type="ChEBI" id="CHEBI:15378"/>
        <dbReference type="ChEBI" id="CHEBI:57287"/>
        <dbReference type="ChEBI" id="CHEBI:57385"/>
        <dbReference type="ChEBI" id="CHEBI:64723"/>
        <dbReference type="ChEBI" id="CHEBI:133050"/>
        <dbReference type="EC" id="2.3.1.97"/>
    </reaction>
</comment>
<evidence type="ECO:0000259" key="10">
    <source>
        <dbReference type="Pfam" id="PF01233"/>
    </source>
</evidence>
<feature type="domain" description="Glycylpeptide N-tetradecanoyltransferase C-terminal" evidence="11">
    <location>
        <begin position="387"/>
        <end position="478"/>
    </location>
</feature>
<comment type="caution">
    <text evidence="12">The sequence shown here is derived from an EMBL/GenBank/DDBJ whole genome shotgun (WGS) entry which is preliminary data.</text>
</comment>
<proteinExistence type="inferred from homology"/>
<dbReference type="PANTHER" id="PTHR11377">
    <property type="entry name" value="N-MYRISTOYL TRANSFERASE"/>
    <property type="match status" value="1"/>
</dbReference>